<name>A0A8T2SDF2_CERRI</name>
<dbReference type="Gene3D" id="3.30.1490.310">
    <property type="match status" value="1"/>
</dbReference>
<evidence type="ECO:0000256" key="6">
    <source>
        <dbReference type="ARBA" id="ARBA00022527"/>
    </source>
</evidence>
<comment type="subcellular location">
    <subcellularLocation>
        <location evidence="1">Cell membrane</location>
        <topology evidence="1">Single-pass type I membrane protein</topology>
    </subcellularLocation>
</comment>
<comment type="similarity">
    <text evidence="3">Belongs to the RLP family.</text>
</comment>
<dbReference type="GO" id="GO:0004674">
    <property type="term" value="F:protein serine/threonine kinase activity"/>
    <property type="evidence" value="ECO:0007669"/>
    <property type="project" value="UniProtKB-KW"/>
</dbReference>
<evidence type="ECO:0000256" key="4">
    <source>
        <dbReference type="ARBA" id="ARBA00012513"/>
    </source>
</evidence>
<dbReference type="SUPFAM" id="SSF56112">
    <property type="entry name" value="Protein kinase-like (PK-like)"/>
    <property type="match status" value="1"/>
</dbReference>
<dbReference type="GO" id="GO:0033612">
    <property type="term" value="F:receptor serine/threonine kinase binding"/>
    <property type="evidence" value="ECO:0007669"/>
    <property type="project" value="TreeGrafter"/>
</dbReference>
<keyword evidence="7" id="KW-0433">Leucine-rich repeat</keyword>
<dbReference type="SUPFAM" id="SSF52058">
    <property type="entry name" value="L domain-like"/>
    <property type="match status" value="3"/>
</dbReference>
<dbReference type="PROSITE" id="PS50011">
    <property type="entry name" value="PROTEIN_KINASE_DOM"/>
    <property type="match status" value="1"/>
</dbReference>
<evidence type="ECO:0000256" key="2">
    <source>
        <dbReference type="ARBA" id="ARBA00008684"/>
    </source>
</evidence>
<feature type="signal peptide" evidence="24">
    <location>
        <begin position="1"/>
        <end position="23"/>
    </location>
</feature>
<feature type="transmembrane region" description="Helical" evidence="23">
    <location>
        <begin position="827"/>
        <end position="852"/>
    </location>
</feature>
<keyword evidence="6" id="KW-0723">Serine/threonine-protein kinase</keyword>
<dbReference type="PANTHER" id="PTHR48056">
    <property type="entry name" value="LRR RECEPTOR-LIKE SERINE/THREONINE-PROTEIN KINASE-RELATED"/>
    <property type="match status" value="1"/>
</dbReference>
<comment type="catalytic activity">
    <reaction evidence="19">
        <text>L-threonyl-[protein] + ATP = O-phospho-L-threonyl-[protein] + ADP + H(+)</text>
        <dbReference type="Rhea" id="RHEA:46608"/>
        <dbReference type="Rhea" id="RHEA-COMP:11060"/>
        <dbReference type="Rhea" id="RHEA-COMP:11605"/>
        <dbReference type="ChEBI" id="CHEBI:15378"/>
        <dbReference type="ChEBI" id="CHEBI:30013"/>
        <dbReference type="ChEBI" id="CHEBI:30616"/>
        <dbReference type="ChEBI" id="CHEBI:61977"/>
        <dbReference type="ChEBI" id="CHEBI:456216"/>
        <dbReference type="EC" id="2.7.11.1"/>
    </reaction>
</comment>
<dbReference type="EMBL" id="CM035426">
    <property type="protein sequence ID" value="KAH7315542.1"/>
    <property type="molecule type" value="Genomic_DNA"/>
</dbReference>
<evidence type="ECO:0000313" key="26">
    <source>
        <dbReference type="EMBL" id="KAH7315542.1"/>
    </source>
</evidence>
<dbReference type="OrthoDB" id="1055097at2759"/>
<keyword evidence="8" id="KW-0808">Transferase</keyword>
<accession>A0A8T2SDF2</accession>
<comment type="caution">
    <text evidence="26">The sequence shown here is derived from an EMBL/GenBank/DDBJ whole genome shotgun (WGS) entry which is preliminary data.</text>
</comment>
<keyword evidence="14 21" id="KW-0067">ATP-binding</keyword>
<dbReference type="GO" id="GO:0005524">
    <property type="term" value="F:ATP binding"/>
    <property type="evidence" value="ECO:0007669"/>
    <property type="project" value="UniProtKB-UniRule"/>
</dbReference>
<dbReference type="InterPro" id="IPR050647">
    <property type="entry name" value="Plant_LRR-RLKs"/>
</dbReference>
<dbReference type="FunFam" id="3.80.10.10:FF:000095">
    <property type="entry name" value="LRR receptor-like serine/threonine-protein kinase GSO1"/>
    <property type="match status" value="2"/>
</dbReference>
<dbReference type="PANTHER" id="PTHR48056:SF18">
    <property type="entry name" value="NON-SPECIFIC SERINE_THREONINE PROTEIN KINASE"/>
    <property type="match status" value="1"/>
</dbReference>
<evidence type="ECO:0000256" key="16">
    <source>
        <dbReference type="ARBA" id="ARBA00023136"/>
    </source>
</evidence>
<proteinExistence type="inferred from homology"/>
<evidence type="ECO:0000256" key="23">
    <source>
        <dbReference type="SAM" id="Phobius"/>
    </source>
</evidence>
<keyword evidence="17" id="KW-0675">Receptor</keyword>
<sequence>MDCRTAEIAMVVLLAMVFRDVAALQTRGLDSDTQALLSLKQMVEKDPLHLLDGWGAAGATNSCEWKGVSCSEGRVTTLDLSHGGLVAPLPSSALAAIDQLKVLNLSGNAFYGPGINQLIAFSCSALAALDLSSNNLSGSLMAPSSQPCTTLAHLNLSRNSFRGSLINLTIVSSTSAISVLDLSFNNISGTIPSAMFSDCGSLSWLDLSHNSIEGAIPEGISLCSTLTHLDLSHNLLTSTIPPDIIVPSSTVLINTSMNHLNLSFNELSGHLPDAFQSPVLTELDLSTNGFEGPIPPSLSASPSLQILNLSSNGLSGPIPSSMSKLINLRGLYLFKNNLTGAIPAELGSALAVLEELDLSENQFSGQIPASFTNLSALRYVNLAMNNLTGGFPSNLVCSMAALQTLDLGFNFITGNLPSGALTACRLLTTLDLSANSITGSLPSDICTPQLKELFLQDNELIGTVPEALGNCTSLTVLDLSCNLLSGPLPSSLWRLPLLRSVMIWGNFLHGPLPPSVGMAPNLRDLVLNINLFTGSIPPTLANSTKLEWICLSSNLLTGSIPPSLGDLPMLGMLQIANNSLTGSIPPSLGNSTKLIWLDLNNNLLEGSIPPELSKNSGKITKGTLDHGNEYSFVKYLGRNCIGMGGLIEFKGIREETLFRLLRSIGACPVTRLYRGTDPYYFSDDRGSLEYLDLSYNRLSGTIPSDLSSMGHLLVLSLSHNAITGTIPDSLSNLQNLNILFLDHNMLHGPIPPSLASMGLVNQLDLSYNNLSGPIPETGTMATMPPSVFANNPGLCGTPLPPCTYAPEAGSSGNSSKQGKKQPRFSTLIMAITACGIAIVIAGMSFMAASVMFRQNKIRQHIRDTYLESLPLGSDSKSWSIEGVNEPLSINVATFEKPLRRLTFAHLLEATNGFSPESMIGQGGFGEVYKATLEGGVVVAIKKLIHTVSQGEREFVAEMETLGKIKHRNLVPLCGYCKVGRERLLIYEYMEGGSLDRMLHEEPCCDSSEGDYFNEHCRLSWDIRKRIAYGTARGLCFLHHSCIPHIIHRDLKSSNVLLDDALEARVSDFGMARLLSAAETHLSVSAIVGTPGYVPPEYCHSFRCTTKGDVYSFGVVLMELITGRRPTWTASLKQTSKTHRSTVSEALFASSSDSERDSMSTATGKTGTLSAPGDLTRKELERDNEAETVELVGWVKRQLLAGKEDEILDKRVFASPKDAIFLPNIKSMKKEMLRYLDIAIWCVDQTPHKRPTMLKVIALLRELNQEHGLNSS</sequence>
<reference evidence="26" key="1">
    <citation type="submission" date="2021-08" db="EMBL/GenBank/DDBJ databases">
        <title>WGS assembly of Ceratopteris richardii.</title>
        <authorList>
            <person name="Marchant D.B."/>
            <person name="Chen G."/>
            <person name="Jenkins J."/>
            <person name="Shu S."/>
            <person name="Leebens-Mack J."/>
            <person name="Grimwood J."/>
            <person name="Schmutz J."/>
            <person name="Soltis P."/>
            <person name="Soltis D."/>
            <person name="Chen Z.-H."/>
        </authorList>
    </citation>
    <scope>NUCLEOTIDE SEQUENCE</scope>
    <source>
        <strain evidence="26">Whitten #5841</strain>
        <tissue evidence="26">Leaf</tissue>
    </source>
</reference>
<comment type="similarity">
    <text evidence="2">Belongs to the protein kinase superfamily. Ser/Thr protein kinase family.</text>
</comment>
<evidence type="ECO:0000256" key="13">
    <source>
        <dbReference type="ARBA" id="ARBA00022777"/>
    </source>
</evidence>
<dbReference type="InterPro" id="IPR011009">
    <property type="entry name" value="Kinase-like_dom_sf"/>
</dbReference>
<evidence type="ECO:0000256" key="15">
    <source>
        <dbReference type="ARBA" id="ARBA00022989"/>
    </source>
</evidence>
<keyword evidence="27" id="KW-1185">Reference proteome</keyword>
<dbReference type="OMA" id="MIYFDIS"/>
<feature type="region of interest" description="Disordered" evidence="22">
    <location>
        <begin position="1144"/>
        <end position="1173"/>
    </location>
</feature>
<keyword evidence="16 23" id="KW-0472">Membrane</keyword>
<evidence type="ECO:0000256" key="24">
    <source>
        <dbReference type="SAM" id="SignalP"/>
    </source>
</evidence>
<evidence type="ECO:0000313" key="27">
    <source>
        <dbReference type="Proteomes" id="UP000825935"/>
    </source>
</evidence>
<dbReference type="Pfam" id="PF13855">
    <property type="entry name" value="LRR_8"/>
    <property type="match status" value="4"/>
</dbReference>
<dbReference type="SMART" id="SM00369">
    <property type="entry name" value="LRR_TYP"/>
    <property type="match status" value="12"/>
</dbReference>
<dbReference type="InterPro" id="IPR003591">
    <property type="entry name" value="Leu-rich_rpt_typical-subtyp"/>
</dbReference>
<dbReference type="Pfam" id="PF00069">
    <property type="entry name" value="Pkinase"/>
    <property type="match status" value="1"/>
</dbReference>
<feature type="binding site" evidence="21">
    <location>
        <position position="942"/>
    </location>
    <ligand>
        <name>ATP</name>
        <dbReference type="ChEBI" id="CHEBI:30616"/>
    </ligand>
</feature>
<evidence type="ECO:0000256" key="14">
    <source>
        <dbReference type="ARBA" id="ARBA00022840"/>
    </source>
</evidence>
<keyword evidence="5" id="KW-1003">Cell membrane</keyword>
<gene>
    <name evidence="26" type="ORF">KP509_21G054300</name>
</gene>
<dbReference type="Gene3D" id="3.80.10.10">
    <property type="entry name" value="Ribonuclease Inhibitor"/>
    <property type="match status" value="3"/>
</dbReference>
<dbReference type="EC" id="2.7.11.1" evidence="4"/>
<dbReference type="Proteomes" id="UP000825935">
    <property type="component" value="Chromosome 21"/>
</dbReference>
<dbReference type="SMART" id="SM00220">
    <property type="entry name" value="S_TKc"/>
    <property type="match status" value="1"/>
</dbReference>
<dbReference type="PROSITE" id="PS00108">
    <property type="entry name" value="PROTEIN_KINASE_ST"/>
    <property type="match status" value="1"/>
</dbReference>
<dbReference type="InterPro" id="IPR013210">
    <property type="entry name" value="LRR_N_plant-typ"/>
</dbReference>
<evidence type="ECO:0000256" key="11">
    <source>
        <dbReference type="ARBA" id="ARBA00022737"/>
    </source>
</evidence>
<evidence type="ECO:0000256" key="20">
    <source>
        <dbReference type="ARBA" id="ARBA00048679"/>
    </source>
</evidence>
<evidence type="ECO:0000256" key="17">
    <source>
        <dbReference type="ARBA" id="ARBA00023170"/>
    </source>
</evidence>
<dbReference type="InterPro" id="IPR000719">
    <property type="entry name" value="Prot_kinase_dom"/>
</dbReference>
<evidence type="ECO:0000256" key="22">
    <source>
        <dbReference type="SAM" id="MobiDB-lite"/>
    </source>
</evidence>
<dbReference type="InterPro" id="IPR017441">
    <property type="entry name" value="Protein_kinase_ATP_BS"/>
</dbReference>
<keyword evidence="10 24" id="KW-0732">Signal</keyword>
<evidence type="ECO:0000256" key="1">
    <source>
        <dbReference type="ARBA" id="ARBA00004251"/>
    </source>
</evidence>
<dbReference type="FunFam" id="3.30.200.20:FF:000150">
    <property type="entry name" value="serine/threonine-protein kinase BRI1-like 2"/>
    <property type="match status" value="1"/>
</dbReference>
<evidence type="ECO:0000259" key="25">
    <source>
        <dbReference type="PROSITE" id="PS50011"/>
    </source>
</evidence>
<evidence type="ECO:0000256" key="12">
    <source>
        <dbReference type="ARBA" id="ARBA00022741"/>
    </source>
</evidence>
<evidence type="ECO:0000256" key="3">
    <source>
        <dbReference type="ARBA" id="ARBA00009592"/>
    </source>
</evidence>
<dbReference type="FunFam" id="1.10.510.10:FF:001023">
    <property type="entry name" value="Os07g0541700 protein"/>
    <property type="match status" value="1"/>
</dbReference>
<dbReference type="InterPro" id="IPR001611">
    <property type="entry name" value="Leu-rich_rpt"/>
</dbReference>
<evidence type="ECO:0000256" key="5">
    <source>
        <dbReference type="ARBA" id="ARBA00022475"/>
    </source>
</evidence>
<dbReference type="PROSITE" id="PS00107">
    <property type="entry name" value="PROTEIN_KINASE_ATP"/>
    <property type="match status" value="1"/>
</dbReference>
<dbReference type="FunFam" id="3.80.10.10:FF:000111">
    <property type="entry name" value="LRR receptor-like serine/threonine-protein kinase ERECTA"/>
    <property type="match status" value="1"/>
</dbReference>
<keyword evidence="12 21" id="KW-0547">Nucleotide-binding</keyword>
<dbReference type="Pfam" id="PF20141">
    <property type="entry name" value="Island"/>
    <property type="match status" value="1"/>
</dbReference>
<dbReference type="Gene3D" id="3.30.200.20">
    <property type="entry name" value="Phosphorylase Kinase, domain 1"/>
    <property type="match status" value="1"/>
</dbReference>
<keyword evidence="15 23" id="KW-1133">Transmembrane helix</keyword>
<dbReference type="InterPro" id="IPR045381">
    <property type="entry name" value="BRI1_island_dom"/>
</dbReference>
<evidence type="ECO:0000256" key="10">
    <source>
        <dbReference type="ARBA" id="ARBA00022729"/>
    </source>
</evidence>
<keyword evidence="13" id="KW-0418">Kinase</keyword>
<keyword evidence="18" id="KW-0325">Glycoprotein</keyword>
<dbReference type="Pfam" id="PF08263">
    <property type="entry name" value="LRRNT_2"/>
    <property type="match status" value="1"/>
</dbReference>
<dbReference type="AlphaFoldDB" id="A0A8T2SDF2"/>
<dbReference type="Gene3D" id="1.10.510.10">
    <property type="entry name" value="Transferase(Phosphotransferase) domain 1"/>
    <property type="match status" value="1"/>
</dbReference>
<dbReference type="GO" id="GO:0005886">
    <property type="term" value="C:plasma membrane"/>
    <property type="evidence" value="ECO:0007669"/>
    <property type="project" value="UniProtKB-SubCell"/>
</dbReference>
<dbReference type="Pfam" id="PF00560">
    <property type="entry name" value="LRR_1"/>
    <property type="match status" value="6"/>
</dbReference>
<dbReference type="PROSITE" id="PS51450">
    <property type="entry name" value="LRR"/>
    <property type="match status" value="3"/>
</dbReference>
<evidence type="ECO:0000256" key="21">
    <source>
        <dbReference type="PROSITE-ProRule" id="PRU10141"/>
    </source>
</evidence>
<dbReference type="InterPro" id="IPR008271">
    <property type="entry name" value="Ser/Thr_kinase_AS"/>
</dbReference>
<protein>
    <recommendedName>
        <fullName evidence="4">non-specific serine/threonine protein kinase</fullName>
        <ecNumber evidence="4">2.7.11.1</ecNumber>
    </recommendedName>
</protein>
<evidence type="ECO:0000256" key="18">
    <source>
        <dbReference type="ARBA" id="ARBA00023180"/>
    </source>
</evidence>
<dbReference type="CDD" id="cd14066">
    <property type="entry name" value="STKc_IRAK"/>
    <property type="match status" value="1"/>
</dbReference>
<keyword evidence="11" id="KW-0677">Repeat</keyword>
<evidence type="ECO:0000256" key="7">
    <source>
        <dbReference type="ARBA" id="ARBA00022614"/>
    </source>
</evidence>
<feature type="domain" description="Protein kinase" evidence="25">
    <location>
        <begin position="913"/>
        <end position="1269"/>
    </location>
</feature>
<evidence type="ECO:0000256" key="8">
    <source>
        <dbReference type="ARBA" id="ARBA00022679"/>
    </source>
</evidence>
<organism evidence="26 27">
    <name type="scientific">Ceratopteris richardii</name>
    <name type="common">Triangle waterfern</name>
    <dbReference type="NCBI Taxonomy" id="49495"/>
    <lineage>
        <taxon>Eukaryota</taxon>
        <taxon>Viridiplantae</taxon>
        <taxon>Streptophyta</taxon>
        <taxon>Embryophyta</taxon>
        <taxon>Tracheophyta</taxon>
        <taxon>Polypodiopsida</taxon>
        <taxon>Polypodiidae</taxon>
        <taxon>Polypodiales</taxon>
        <taxon>Pteridineae</taxon>
        <taxon>Pteridaceae</taxon>
        <taxon>Parkerioideae</taxon>
        <taxon>Ceratopteris</taxon>
    </lineage>
</organism>
<feature type="chain" id="PRO_5035861880" description="non-specific serine/threonine protein kinase" evidence="24">
    <location>
        <begin position="24"/>
        <end position="1271"/>
    </location>
</feature>
<comment type="catalytic activity">
    <reaction evidence="20">
        <text>L-seryl-[protein] + ATP = O-phospho-L-seryl-[protein] + ADP + H(+)</text>
        <dbReference type="Rhea" id="RHEA:17989"/>
        <dbReference type="Rhea" id="RHEA-COMP:9863"/>
        <dbReference type="Rhea" id="RHEA-COMP:11604"/>
        <dbReference type="ChEBI" id="CHEBI:15378"/>
        <dbReference type="ChEBI" id="CHEBI:29999"/>
        <dbReference type="ChEBI" id="CHEBI:30616"/>
        <dbReference type="ChEBI" id="CHEBI:83421"/>
        <dbReference type="ChEBI" id="CHEBI:456216"/>
        <dbReference type="EC" id="2.7.11.1"/>
    </reaction>
</comment>
<evidence type="ECO:0000256" key="9">
    <source>
        <dbReference type="ARBA" id="ARBA00022692"/>
    </source>
</evidence>
<dbReference type="InterPro" id="IPR032675">
    <property type="entry name" value="LRR_dom_sf"/>
</dbReference>
<evidence type="ECO:0000256" key="19">
    <source>
        <dbReference type="ARBA" id="ARBA00047899"/>
    </source>
</evidence>
<keyword evidence="9 23" id="KW-0812">Transmembrane</keyword>